<keyword evidence="3" id="KW-1185">Reference proteome</keyword>
<name>A0ABV8AMP3_9BACT</name>
<evidence type="ECO:0000313" key="3">
    <source>
        <dbReference type="Proteomes" id="UP001595805"/>
    </source>
</evidence>
<comment type="caution">
    <text evidence="2">The sequence shown here is derived from an EMBL/GenBank/DDBJ whole genome shotgun (WGS) entry which is preliminary data.</text>
</comment>
<accession>A0ABV8AMP3</accession>
<keyword evidence="1" id="KW-0732">Signal</keyword>
<reference evidence="3" key="1">
    <citation type="journal article" date="2019" name="Int. J. Syst. Evol. Microbiol.">
        <title>The Global Catalogue of Microorganisms (GCM) 10K type strain sequencing project: providing services to taxonomists for standard genome sequencing and annotation.</title>
        <authorList>
            <consortium name="The Broad Institute Genomics Platform"/>
            <consortium name="The Broad Institute Genome Sequencing Center for Infectious Disease"/>
            <person name="Wu L."/>
            <person name="Ma J."/>
        </authorList>
    </citation>
    <scope>NUCLEOTIDE SEQUENCE [LARGE SCALE GENOMIC DNA]</scope>
    <source>
        <strain evidence="3">CCUG 60523</strain>
    </source>
</reference>
<gene>
    <name evidence="2" type="ORF">ACFOSV_03900</name>
</gene>
<sequence>MTKFSFFLSVFLLWSFGVIGQSGPQSDTFLRLYKEQLPYFQELISGGEYSDPPKSINGEPYFKSRNFDYGSLRINKIDYQEVPLLYDTHRDVVVTFHPIHNQKILIKSEKVDEFVIFESDVIRNFKGNEGYPHHGNGFYRVVKDSEVKVLVKYYKDLKVSKDMTSYLKEFVEYSDHFLWFQGDFVKINSKKDAIKALGLDKKQVRKELPIANYQFKANISGYLQQLVDLRVQSSNVFNGFAQ</sequence>
<dbReference type="Proteomes" id="UP001595805">
    <property type="component" value="Unassembled WGS sequence"/>
</dbReference>
<evidence type="ECO:0000313" key="2">
    <source>
        <dbReference type="EMBL" id="MFC3879302.1"/>
    </source>
</evidence>
<feature type="signal peptide" evidence="1">
    <location>
        <begin position="1"/>
        <end position="20"/>
    </location>
</feature>
<organism evidence="2 3">
    <name type="scientific">Algoriphagus namhaensis</name>
    <dbReference type="NCBI Taxonomy" id="915353"/>
    <lineage>
        <taxon>Bacteria</taxon>
        <taxon>Pseudomonadati</taxon>
        <taxon>Bacteroidota</taxon>
        <taxon>Cytophagia</taxon>
        <taxon>Cytophagales</taxon>
        <taxon>Cyclobacteriaceae</taxon>
        <taxon>Algoriphagus</taxon>
    </lineage>
</organism>
<dbReference type="EMBL" id="JBHRZS010000006">
    <property type="protein sequence ID" value="MFC3879302.1"/>
    <property type="molecule type" value="Genomic_DNA"/>
</dbReference>
<feature type="chain" id="PRO_5045141192" evidence="1">
    <location>
        <begin position="21"/>
        <end position="242"/>
    </location>
</feature>
<protein>
    <submittedName>
        <fullName evidence="2">Uncharacterized protein</fullName>
    </submittedName>
</protein>
<proteinExistence type="predicted"/>
<dbReference type="RefSeq" id="WP_377903606.1">
    <property type="nucleotide sequence ID" value="NZ_JBHRZS010000006.1"/>
</dbReference>
<evidence type="ECO:0000256" key="1">
    <source>
        <dbReference type="SAM" id="SignalP"/>
    </source>
</evidence>